<name>G8Y867_PICSO</name>
<feature type="transmembrane region" description="Helical" evidence="1">
    <location>
        <begin position="6"/>
        <end position="24"/>
    </location>
</feature>
<keyword evidence="1" id="KW-1133">Transmembrane helix</keyword>
<dbReference type="EMBL" id="FO082048">
    <property type="protein sequence ID" value="CCE84204.1"/>
    <property type="molecule type" value="Genomic_DNA"/>
</dbReference>
<dbReference type="STRING" id="559304.G8Y867"/>
<dbReference type="OrthoDB" id="4138492at2759"/>
<dbReference type="Proteomes" id="UP000005222">
    <property type="component" value="Chromosome K"/>
</dbReference>
<evidence type="ECO:0000256" key="1">
    <source>
        <dbReference type="SAM" id="Phobius"/>
    </source>
</evidence>
<dbReference type="InParanoid" id="G8Y867"/>
<reference evidence="4" key="2">
    <citation type="journal article" date="2012" name="G3 (Bethesda)">
        <title>Pichia sorbitophila, an interspecies yeast hybrid reveals early steps of genome resolution following polyploidization.</title>
        <authorList>
            <person name="Leh Louis V."/>
            <person name="Despons L."/>
            <person name="Friedrich A."/>
            <person name="Martin T."/>
            <person name="Durrens P."/>
            <person name="Casaregola S."/>
            <person name="Neuveglise C."/>
            <person name="Fairhead C."/>
            <person name="Marck C."/>
            <person name="Cruz J.A."/>
            <person name="Straub M.L."/>
            <person name="Kugler V."/>
            <person name="Sacerdot C."/>
            <person name="Uzunov Z."/>
            <person name="Thierry A."/>
            <person name="Weiss S."/>
            <person name="Bleykasten C."/>
            <person name="De Montigny J."/>
            <person name="Jacques N."/>
            <person name="Jung P."/>
            <person name="Lemaire M."/>
            <person name="Mallet S."/>
            <person name="Morel G."/>
            <person name="Richard G.F."/>
            <person name="Sarkar A."/>
            <person name="Savel G."/>
            <person name="Schacherer J."/>
            <person name="Seret M.L."/>
            <person name="Talla E."/>
            <person name="Samson G."/>
            <person name="Jubin C."/>
            <person name="Poulain J."/>
            <person name="Vacherie B."/>
            <person name="Barbe V."/>
            <person name="Pelletier E."/>
            <person name="Sherman D.J."/>
            <person name="Westhof E."/>
            <person name="Weissenbach J."/>
            <person name="Baret P.V."/>
            <person name="Wincker P."/>
            <person name="Gaillardin C."/>
            <person name="Dujon B."/>
            <person name="Souciet J.L."/>
        </authorList>
    </citation>
    <scope>NUCLEOTIDE SEQUENCE [LARGE SCALE GENOMIC DNA]</scope>
    <source>
        <strain evidence="4">ATCC MYA-4447 / BCRC 22081 / CBS 7064 / NBRC 10061 / NRRL Y-12695</strain>
    </source>
</reference>
<evidence type="ECO:0000313" key="2">
    <source>
        <dbReference type="EMBL" id="CCE83173.1"/>
    </source>
</evidence>
<organism evidence="2 4">
    <name type="scientific">Pichia sorbitophila (strain ATCC MYA-4447 / BCRC 22081 / CBS 7064 / NBRC 10061 / NRRL Y-12695)</name>
    <name type="common">Hybrid yeast</name>
    <dbReference type="NCBI Taxonomy" id="559304"/>
    <lineage>
        <taxon>Eukaryota</taxon>
        <taxon>Fungi</taxon>
        <taxon>Dikarya</taxon>
        <taxon>Ascomycota</taxon>
        <taxon>Saccharomycotina</taxon>
        <taxon>Pichiomycetes</taxon>
        <taxon>Debaryomycetaceae</taxon>
        <taxon>Millerozyma</taxon>
    </lineage>
</organism>
<dbReference type="HOGENOM" id="CLU_042082_0_0_1"/>
<dbReference type="EMBL" id="FO082049">
    <property type="protein sequence ID" value="CCE83173.1"/>
    <property type="molecule type" value="Genomic_DNA"/>
</dbReference>
<evidence type="ECO:0000313" key="3">
    <source>
        <dbReference type="EMBL" id="CCE84204.1"/>
    </source>
</evidence>
<protein>
    <submittedName>
        <fullName evidence="2">Piso0_003745 protein</fullName>
    </submittedName>
</protein>
<keyword evidence="4" id="KW-1185">Reference proteome</keyword>
<dbReference type="InterPro" id="IPR042099">
    <property type="entry name" value="ANL_N_sf"/>
</dbReference>
<keyword evidence="1" id="KW-0472">Membrane</keyword>
<evidence type="ECO:0000313" key="4">
    <source>
        <dbReference type="Proteomes" id="UP000005222"/>
    </source>
</evidence>
<proteinExistence type="predicted"/>
<dbReference type="eggNOG" id="ENOG502QWA5">
    <property type="taxonomic scope" value="Eukaryota"/>
</dbReference>
<sequence>MVDSSLIVTVIVLFALNYLYNFYVDASKDVNEAYLNQQSIIDATKKPGESAIYKSNKLEHPTGLRVGLDIRYDHYKLRNGNFCDLWELLVNGNKREKHEITVNGRSMGVFELNGRVGKFAEYLQHNKVRKVGISGGLFMKNLDVFIVLMACLITQTTVCFYKDEPVFDDIDIHIIKKEQESSFSPEKVLLVESGEQNSVSSVVSGAEEIASFTNEYSSQKDRGIALEFATRAGPKLLKKTIFTQANLVSSIASTIKHLPLSEVLNSNDKFLCVLSKPSTEEILANLVKILACFVTNTHINITDDSSWHNIQQYKPTVVSIHERELSKELPVGSLTSGLGMLMAFKFKQSLKLLSRGKFFTANKTSLRLMYIHKSITDNPSLNSFQLNEYRSLLGARIISEFGYPNLAGPVILSDFYDYRVFEPKRNLLSYGCIYQSLEIKLVGEKNNEGTIYIRGYNIGKVTTYSNDGTPTNSHSLKNEGFMPLENVKGVWGNDGCLYVYRC</sequence>
<gene>
    <name evidence="2" type="primary">Piso0_003745</name>
    <name evidence="2" type="ORF">GNLVRS01_PISO0K01638g</name>
    <name evidence="3" type="ORF">GNLVRS01_PISO0L01639g</name>
</gene>
<reference evidence="2" key="1">
    <citation type="submission" date="2011-10" db="EMBL/GenBank/DDBJ databases">
        <authorList>
            <person name="Genoscope - CEA"/>
        </authorList>
    </citation>
    <scope>NUCLEOTIDE SEQUENCE</scope>
</reference>
<dbReference type="Proteomes" id="UP000005222">
    <property type="component" value="Chromosome L"/>
</dbReference>
<keyword evidence="1" id="KW-0812">Transmembrane</keyword>
<dbReference type="FunCoup" id="G8Y867">
    <property type="interactions" value="58"/>
</dbReference>
<dbReference type="AlphaFoldDB" id="G8Y867"/>
<dbReference type="Gene3D" id="3.40.50.12780">
    <property type="entry name" value="N-terminal domain of ligase-like"/>
    <property type="match status" value="1"/>
</dbReference>
<accession>G8Y867</accession>